<dbReference type="Gene3D" id="3.30.1330.60">
    <property type="entry name" value="OmpA-like domain"/>
    <property type="match status" value="1"/>
</dbReference>
<dbReference type="InterPro" id="IPR036737">
    <property type="entry name" value="OmpA-like_sf"/>
</dbReference>
<proteinExistence type="predicted"/>
<evidence type="ECO:0000256" key="1">
    <source>
        <dbReference type="SAM" id="SignalP"/>
    </source>
</evidence>
<comment type="caution">
    <text evidence="2">The sequence shown here is derived from an EMBL/GenBank/DDBJ whole genome shotgun (WGS) entry which is preliminary data.</text>
</comment>
<dbReference type="EMBL" id="JAHLFW010000088">
    <property type="protein sequence ID" value="MBU3838740.1"/>
    <property type="molecule type" value="Genomic_DNA"/>
</dbReference>
<evidence type="ECO:0000313" key="3">
    <source>
        <dbReference type="Proteomes" id="UP000783796"/>
    </source>
</evidence>
<dbReference type="Proteomes" id="UP000783796">
    <property type="component" value="Unassembled WGS sequence"/>
</dbReference>
<protein>
    <submittedName>
        <fullName evidence="2">OmpA family protein</fullName>
    </submittedName>
</protein>
<evidence type="ECO:0000313" key="2">
    <source>
        <dbReference type="EMBL" id="MBU3838740.1"/>
    </source>
</evidence>
<reference evidence="2" key="1">
    <citation type="journal article" date="2021" name="PeerJ">
        <title>Extensive microbial diversity within the chicken gut microbiome revealed by metagenomics and culture.</title>
        <authorList>
            <person name="Gilroy R."/>
            <person name="Ravi A."/>
            <person name="Getino M."/>
            <person name="Pursley I."/>
            <person name="Horton D.L."/>
            <person name="Alikhan N.F."/>
            <person name="Baker D."/>
            <person name="Gharbi K."/>
            <person name="Hall N."/>
            <person name="Watson M."/>
            <person name="Adriaenssens E.M."/>
            <person name="Foster-Nyarko E."/>
            <person name="Jarju S."/>
            <person name="Secka A."/>
            <person name="Antonio M."/>
            <person name="Oren A."/>
            <person name="Chaudhuri R.R."/>
            <person name="La Ragione R."/>
            <person name="Hildebrand F."/>
            <person name="Pallen M.J."/>
        </authorList>
    </citation>
    <scope>NUCLEOTIDE SEQUENCE</scope>
    <source>
        <strain evidence="2">G4-2901</strain>
    </source>
</reference>
<accession>A0A948WXH3</accession>
<keyword evidence="1" id="KW-0732">Signal</keyword>
<dbReference type="InterPro" id="IPR011990">
    <property type="entry name" value="TPR-like_helical_dom_sf"/>
</dbReference>
<dbReference type="AlphaFoldDB" id="A0A948WXH3"/>
<gene>
    <name evidence="2" type="ORF">H9777_10610</name>
</gene>
<dbReference type="SUPFAM" id="SSF103088">
    <property type="entry name" value="OmpA-like"/>
    <property type="match status" value="1"/>
</dbReference>
<dbReference type="SUPFAM" id="SSF48452">
    <property type="entry name" value="TPR-like"/>
    <property type="match status" value="1"/>
</dbReference>
<sequence>MKSKKTIVSLICAASMTVFSGVNAQQVLQSRTVVDNAGILRHRDSVTVSMRIDISSAEIKSGSSVILHPRFASLSGTGSAYLPPVEIMGRKRSIYVERNPEQKFLDADMYAVMVKRRKDRKNNQADESQILDYAVTLPYSEWMDSSSLSISEDLCGCGKVNPAGTVSLCNADIAFTPRLAYVVPKAEPVKTRELSGRSYLDFRVNRTEIDPSYRKNPVELQRIIASIDTVKNDTDFTITSIEIKGYASPEGSYPSNRRLAEGRTESLKKYLIDRYGFPSTTIKSSYEPENWEGLVEYLKTSTLADKDAILAHIENGPEDIDRKEREMKQKFPQSYKVILNDCYPGLRRTDYRIDYVIRSFKLDEAKELVKTAPQRLSLEEMFAVAQTYQPGSEDFNHVFDVAVRMYPYDETANLNAANALLEQGRAEEALRYLDRVKSSVPEAENARGVAYLLLKDYEQAKQHIEKALEGILEAAKHNMEFLK</sequence>
<reference evidence="2" key="2">
    <citation type="submission" date="2021-04" db="EMBL/GenBank/DDBJ databases">
        <authorList>
            <person name="Gilroy R."/>
        </authorList>
    </citation>
    <scope>NUCLEOTIDE SEQUENCE</scope>
    <source>
        <strain evidence="2">G4-2901</strain>
    </source>
</reference>
<name>A0A948WXH3_9BACT</name>
<feature type="chain" id="PRO_5037706881" evidence="1">
    <location>
        <begin position="25"/>
        <end position="483"/>
    </location>
</feature>
<dbReference type="Gene3D" id="1.25.40.10">
    <property type="entry name" value="Tetratricopeptide repeat domain"/>
    <property type="match status" value="1"/>
</dbReference>
<feature type="signal peptide" evidence="1">
    <location>
        <begin position="1"/>
        <end position="24"/>
    </location>
</feature>
<organism evidence="2 3">
    <name type="scientific">Candidatus Phocaeicola faecigallinarum</name>
    <dbReference type="NCBI Taxonomy" id="2838732"/>
    <lineage>
        <taxon>Bacteria</taxon>
        <taxon>Pseudomonadati</taxon>
        <taxon>Bacteroidota</taxon>
        <taxon>Bacteroidia</taxon>
        <taxon>Bacteroidales</taxon>
        <taxon>Bacteroidaceae</taxon>
        <taxon>Phocaeicola</taxon>
    </lineage>
</organism>